<feature type="transmembrane region" description="Helical" evidence="2">
    <location>
        <begin position="12"/>
        <end position="32"/>
    </location>
</feature>
<dbReference type="EMBL" id="JASCTH010000005">
    <property type="protein sequence ID" value="MDI6098762.1"/>
    <property type="molecule type" value="Genomic_DNA"/>
</dbReference>
<dbReference type="InterPro" id="IPR014044">
    <property type="entry name" value="CAP_dom"/>
</dbReference>
<keyword evidence="5" id="KW-1185">Reference proteome</keyword>
<feature type="compositionally biased region" description="Polar residues" evidence="1">
    <location>
        <begin position="129"/>
        <end position="144"/>
    </location>
</feature>
<keyword evidence="2" id="KW-0472">Membrane</keyword>
<comment type="caution">
    <text evidence="4">The sequence shown here is derived from an EMBL/GenBank/DDBJ whole genome shotgun (WGS) entry which is preliminary data.</text>
</comment>
<keyword evidence="2" id="KW-1133">Transmembrane helix</keyword>
<dbReference type="Proteomes" id="UP001241758">
    <property type="component" value="Unassembled WGS sequence"/>
</dbReference>
<evidence type="ECO:0000256" key="2">
    <source>
        <dbReference type="SAM" id="Phobius"/>
    </source>
</evidence>
<dbReference type="RefSeq" id="WP_282758612.1">
    <property type="nucleotide sequence ID" value="NZ_JASCTH010000005.1"/>
</dbReference>
<evidence type="ECO:0000256" key="1">
    <source>
        <dbReference type="SAM" id="MobiDB-lite"/>
    </source>
</evidence>
<dbReference type="Gene3D" id="3.40.33.10">
    <property type="entry name" value="CAP"/>
    <property type="match status" value="1"/>
</dbReference>
<organism evidence="4 5">
    <name type="scientific">Actinoplanes sandaracinus</name>
    <dbReference type="NCBI Taxonomy" id="3045177"/>
    <lineage>
        <taxon>Bacteria</taxon>
        <taxon>Bacillati</taxon>
        <taxon>Actinomycetota</taxon>
        <taxon>Actinomycetes</taxon>
        <taxon>Micromonosporales</taxon>
        <taxon>Micromonosporaceae</taxon>
        <taxon>Actinoplanes</taxon>
    </lineage>
</organism>
<gene>
    <name evidence="4" type="ORF">QLQ12_09140</name>
</gene>
<reference evidence="4 5" key="1">
    <citation type="submission" date="2023-05" db="EMBL/GenBank/DDBJ databases">
        <title>Actinoplanes sp. NEAU-A12 genome sequencing.</title>
        <authorList>
            <person name="Wang Z.-S."/>
        </authorList>
    </citation>
    <scope>NUCLEOTIDE SEQUENCE [LARGE SCALE GENOMIC DNA]</scope>
    <source>
        <strain evidence="4 5">NEAU-A12</strain>
    </source>
</reference>
<proteinExistence type="predicted"/>
<keyword evidence="2" id="KW-0812">Transmembrane</keyword>
<feature type="domain" description="SCP" evidence="3">
    <location>
        <begin position="153"/>
        <end position="269"/>
    </location>
</feature>
<dbReference type="CDD" id="cd05379">
    <property type="entry name" value="CAP_bacterial"/>
    <property type="match status" value="1"/>
</dbReference>
<feature type="compositionally biased region" description="Low complexity" evidence="1">
    <location>
        <begin position="64"/>
        <end position="115"/>
    </location>
</feature>
<name>A0ABT6WGB4_9ACTN</name>
<protein>
    <submittedName>
        <fullName evidence="4">CAP domain-containing protein</fullName>
    </submittedName>
</protein>
<dbReference type="PANTHER" id="PTHR31157:SF1">
    <property type="entry name" value="SCP DOMAIN-CONTAINING PROTEIN"/>
    <property type="match status" value="1"/>
</dbReference>
<sequence>MPTPPNRRIRYTLMVIGALGMIGAGSAAIVVGSGSGDREVRLAATTPDATGTAGTVETAETADTAEAAEAAGTATSASPSTQPTASPSAVPAAPASATAAPSPSTTAAARSQAQPKSTVTKQRVKSSAPAPNSTTKAPSGGDTASSAVAAEVVRLVNVERQKAGCSGLSSESRLEAAAQKHSELQAERNSMSHQLPGEAGMSDRVTAEGYRWRSVGENVAAGYSSAASVMDGWMNSPGHKANILNCGFKEIGVGLAKSSSGTQYWTQNFATPA</sequence>
<dbReference type="InterPro" id="IPR035940">
    <property type="entry name" value="CAP_sf"/>
</dbReference>
<evidence type="ECO:0000259" key="3">
    <source>
        <dbReference type="Pfam" id="PF00188"/>
    </source>
</evidence>
<evidence type="ECO:0000313" key="4">
    <source>
        <dbReference type="EMBL" id="MDI6098762.1"/>
    </source>
</evidence>
<dbReference type="Pfam" id="PF00188">
    <property type="entry name" value="CAP"/>
    <property type="match status" value="1"/>
</dbReference>
<accession>A0ABT6WGB4</accession>
<dbReference type="PANTHER" id="PTHR31157">
    <property type="entry name" value="SCP DOMAIN-CONTAINING PROTEIN"/>
    <property type="match status" value="1"/>
</dbReference>
<dbReference type="SUPFAM" id="SSF55797">
    <property type="entry name" value="PR-1-like"/>
    <property type="match status" value="1"/>
</dbReference>
<evidence type="ECO:0000313" key="5">
    <source>
        <dbReference type="Proteomes" id="UP001241758"/>
    </source>
</evidence>
<feature type="region of interest" description="Disordered" evidence="1">
    <location>
        <begin position="64"/>
        <end position="144"/>
    </location>
</feature>